<organism evidence="2 3">
    <name type="scientific">Rossellomorea vietnamensis</name>
    <dbReference type="NCBI Taxonomy" id="218284"/>
    <lineage>
        <taxon>Bacteria</taxon>
        <taxon>Bacillati</taxon>
        <taxon>Bacillota</taxon>
        <taxon>Bacilli</taxon>
        <taxon>Bacillales</taxon>
        <taxon>Bacillaceae</taxon>
        <taxon>Rossellomorea</taxon>
    </lineage>
</organism>
<accession>A0A5D4K9N8</accession>
<sequence length="351" mass="40529">MVGAIQKPKKKWLLFLSLTTLILLCNFFVYRLEEVPEGMVIGSIIDLMIVIPLLAYIFINRRRHSFKTLSLVIAAGYGAAWIIVPNDQLSSLSFFKYLLFAAEGAFLLLELYIAFHIIKRIPKLWTYTKELKAVDGDFFPHRLETAIQENMSAPLFIKIYLTELSLFYYSLFSWKKKALVTKDSFTLHHKTSTMALYIMVIHAILLESVGLHFLLHQWNPIVSWILLILNIYTVFFILAQIQGFRLNPVRITEDQLIIRIGFASRINIPLKAIKSVKEYEGPEKMEKEKAKTTFQAIAPDFIEEKPQLEILLNEPQKAYLLYGLTKSVSQIHIRLDDPSAFKLALTRKITT</sequence>
<keyword evidence="1" id="KW-1133">Transmembrane helix</keyword>
<feature type="transmembrane region" description="Helical" evidence="1">
    <location>
        <begin position="221"/>
        <end position="241"/>
    </location>
</feature>
<gene>
    <name evidence="2" type="ORF">FZC79_16685</name>
</gene>
<comment type="caution">
    <text evidence="2">The sequence shown here is derived from an EMBL/GenBank/DDBJ whole genome shotgun (WGS) entry which is preliminary data.</text>
</comment>
<keyword evidence="1" id="KW-0472">Membrane</keyword>
<evidence type="ECO:0000256" key="1">
    <source>
        <dbReference type="SAM" id="Phobius"/>
    </source>
</evidence>
<evidence type="ECO:0000313" key="2">
    <source>
        <dbReference type="EMBL" id="TYR74087.1"/>
    </source>
</evidence>
<name>A0A5D4K9N8_9BACI</name>
<proteinExistence type="predicted"/>
<feature type="transmembrane region" description="Helical" evidence="1">
    <location>
        <begin position="96"/>
        <end position="115"/>
    </location>
</feature>
<protein>
    <recommendedName>
        <fullName evidence="4">Beta-carotene 15,15'-monooxygenase</fullName>
    </recommendedName>
</protein>
<feature type="transmembrane region" description="Helical" evidence="1">
    <location>
        <begin position="194"/>
        <end position="215"/>
    </location>
</feature>
<reference evidence="2 3" key="1">
    <citation type="submission" date="2019-08" db="EMBL/GenBank/DDBJ databases">
        <title>Bacillus genomes from the desert of Cuatro Cienegas, Coahuila.</title>
        <authorList>
            <person name="Olmedo-Alvarez G."/>
        </authorList>
    </citation>
    <scope>NUCLEOTIDE SEQUENCE [LARGE SCALE GENOMIC DNA]</scope>
    <source>
        <strain evidence="2 3">CH40_1T</strain>
    </source>
</reference>
<dbReference type="EMBL" id="VTEH01000014">
    <property type="protein sequence ID" value="TYR74087.1"/>
    <property type="molecule type" value="Genomic_DNA"/>
</dbReference>
<evidence type="ECO:0000313" key="3">
    <source>
        <dbReference type="Proteomes" id="UP000323317"/>
    </source>
</evidence>
<feature type="transmembrane region" description="Helical" evidence="1">
    <location>
        <begin position="12"/>
        <end position="32"/>
    </location>
</feature>
<feature type="transmembrane region" description="Helical" evidence="1">
    <location>
        <begin position="38"/>
        <end position="59"/>
    </location>
</feature>
<keyword evidence="1" id="KW-0812">Transmembrane</keyword>
<dbReference type="RefSeq" id="WP_187442837.1">
    <property type="nucleotide sequence ID" value="NZ_VTEH01000014.1"/>
</dbReference>
<dbReference type="Proteomes" id="UP000323317">
    <property type="component" value="Unassembled WGS sequence"/>
</dbReference>
<evidence type="ECO:0008006" key="4">
    <source>
        <dbReference type="Google" id="ProtNLM"/>
    </source>
</evidence>
<feature type="transmembrane region" description="Helical" evidence="1">
    <location>
        <begin position="66"/>
        <end position="84"/>
    </location>
</feature>
<dbReference type="AlphaFoldDB" id="A0A5D4K9N8"/>